<evidence type="ECO:0000256" key="2">
    <source>
        <dbReference type="SAM" id="MobiDB-lite"/>
    </source>
</evidence>
<evidence type="ECO:0000313" key="5">
    <source>
        <dbReference type="EMBL" id="OPZ93575.1"/>
    </source>
</evidence>
<dbReference type="EC" id="3.5.1.28" evidence="5"/>
<dbReference type="Pfam" id="PF01520">
    <property type="entry name" value="Amidase_3"/>
    <property type="match status" value="1"/>
</dbReference>
<dbReference type="Proteomes" id="UP000485484">
    <property type="component" value="Unassembled WGS sequence"/>
</dbReference>
<dbReference type="InterPro" id="IPR002508">
    <property type="entry name" value="MurNAc-LAA_cat"/>
</dbReference>
<dbReference type="AlphaFoldDB" id="A0A1V5MKC9"/>
<dbReference type="Gene3D" id="3.40.630.40">
    <property type="entry name" value="Zn-dependent exopeptidases"/>
    <property type="match status" value="1"/>
</dbReference>
<dbReference type="GO" id="GO:0030288">
    <property type="term" value="C:outer membrane-bounded periplasmic space"/>
    <property type="evidence" value="ECO:0007669"/>
    <property type="project" value="TreeGrafter"/>
</dbReference>
<sequence length="411" mass="44982">MKNFLRAGAASLLLISLFCLCPRPTRAADIPLEQQARSANVTLYTFSGEKWITLPDLAFLLKGSVNHHAATGRTELKFSKHNLVLLPETNKVLYDNQVQEMKQTPRLVAGVMAIPVNFATYLLNLAFIPADQRSETTFRPVPSGAGKTEGRESAAGDTGLPENVTLQPGIAELISKTAAKSEIVLVLDPGHGGHDSGAIGSIRGLEEKLVNLDLALRLENYLKNRPKLKIFLTRKDDTFVSLPDRTKFANDNNADLLISIHTNSARYNRYTADGFETFYPRSKAAVLASNVSLETDEIAALLTPPSGDRVIQQSQFLAAHIQERLASWLITPDRGIKKANFWMLKESGMTSVLVEVGFICNPNIEANLQQPEVRQAIARAIGEGLENYLDAKPLKSPISVGGSVVEKPDNE</sequence>
<dbReference type="SMART" id="SM00646">
    <property type="entry name" value="Ami_3"/>
    <property type="match status" value="1"/>
</dbReference>
<name>A0A1V5MKC9_UNCT6</name>
<dbReference type="GO" id="GO:0009253">
    <property type="term" value="P:peptidoglycan catabolic process"/>
    <property type="evidence" value="ECO:0007669"/>
    <property type="project" value="InterPro"/>
</dbReference>
<dbReference type="GO" id="GO:0008745">
    <property type="term" value="F:N-acetylmuramoyl-L-alanine amidase activity"/>
    <property type="evidence" value="ECO:0007669"/>
    <property type="project" value="UniProtKB-EC"/>
</dbReference>
<keyword evidence="3" id="KW-0732">Signal</keyword>
<protein>
    <submittedName>
        <fullName evidence="5">N-acetylmuramoyl-L-alanine amidase LytC</fullName>
        <ecNumber evidence="5">3.5.1.28</ecNumber>
    </submittedName>
</protein>
<feature type="domain" description="MurNAc-LAA" evidence="4">
    <location>
        <begin position="246"/>
        <end position="386"/>
    </location>
</feature>
<evidence type="ECO:0000256" key="1">
    <source>
        <dbReference type="ARBA" id="ARBA00022801"/>
    </source>
</evidence>
<dbReference type="PANTHER" id="PTHR30404">
    <property type="entry name" value="N-ACETYLMURAMOYL-L-ALANINE AMIDASE"/>
    <property type="match status" value="1"/>
</dbReference>
<dbReference type="CDD" id="cd02696">
    <property type="entry name" value="MurNAc-LAA"/>
    <property type="match status" value="1"/>
</dbReference>
<organism evidence="5 6">
    <name type="scientific">candidate division TA06 bacterium ADurb.Bin417</name>
    <dbReference type="NCBI Taxonomy" id="1852828"/>
    <lineage>
        <taxon>Bacteria</taxon>
        <taxon>Bacteria division TA06</taxon>
    </lineage>
</organism>
<feature type="signal peptide" evidence="3">
    <location>
        <begin position="1"/>
        <end position="27"/>
    </location>
</feature>
<evidence type="ECO:0000313" key="6">
    <source>
        <dbReference type="Proteomes" id="UP000485484"/>
    </source>
</evidence>
<keyword evidence="1 5" id="KW-0378">Hydrolase</keyword>
<reference evidence="5 6" key="1">
    <citation type="submission" date="2017-02" db="EMBL/GenBank/DDBJ databases">
        <title>Delving into the versatile metabolic prowess of the omnipresent phylum Bacteroidetes.</title>
        <authorList>
            <person name="Nobu M.K."/>
            <person name="Mei R."/>
            <person name="Narihiro T."/>
            <person name="Kuroda K."/>
            <person name="Liu W.-T."/>
        </authorList>
    </citation>
    <scope>NUCLEOTIDE SEQUENCE [LARGE SCALE GENOMIC DNA]</scope>
    <source>
        <strain evidence="5">ADurb.Bin417</strain>
    </source>
</reference>
<evidence type="ECO:0000259" key="4">
    <source>
        <dbReference type="SMART" id="SM00646"/>
    </source>
</evidence>
<dbReference type="EMBL" id="MWAK01000017">
    <property type="protein sequence ID" value="OPZ93575.1"/>
    <property type="molecule type" value="Genomic_DNA"/>
</dbReference>
<accession>A0A1V5MKC9</accession>
<feature type="chain" id="PRO_5010690377" evidence="3">
    <location>
        <begin position="28"/>
        <end position="411"/>
    </location>
</feature>
<gene>
    <name evidence="5" type="primary">lytC</name>
    <name evidence="5" type="ORF">BWY73_00230</name>
</gene>
<proteinExistence type="predicted"/>
<dbReference type="PANTHER" id="PTHR30404:SF0">
    <property type="entry name" value="N-ACETYLMURAMOYL-L-ALANINE AMIDASE AMIC"/>
    <property type="match status" value="1"/>
</dbReference>
<comment type="caution">
    <text evidence="5">The sequence shown here is derived from an EMBL/GenBank/DDBJ whole genome shotgun (WGS) entry which is preliminary data.</text>
</comment>
<feature type="region of interest" description="Disordered" evidence="2">
    <location>
        <begin position="137"/>
        <end position="161"/>
    </location>
</feature>
<evidence type="ECO:0000256" key="3">
    <source>
        <dbReference type="SAM" id="SignalP"/>
    </source>
</evidence>
<dbReference type="SUPFAM" id="SSF53187">
    <property type="entry name" value="Zn-dependent exopeptidases"/>
    <property type="match status" value="1"/>
</dbReference>
<dbReference type="InterPro" id="IPR050695">
    <property type="entry name" value="N-acetylmuramoyl_amidase_3"/>
</dbReference>